<evidence type="ECO:0000256" key="16">
    <source>
        <dbReference type="PIRSR" id="PIRSR038165-51"/>
    </source>
</evidence>
<keyword evidence="11" id="KW-0472">Membrane</keyword>
<evidence type="ECO:0000259" key="19">
    <source>
        <dbReference type="PROSITE" id="PS50011"/>
    </source>
</evidence>
<comment type="caution">
    <text evidence="20">The sequence shown here is derived from an EMBL/GenBank/DDBJ whole genome shotgun (WGS) entry which is preliminary data.</text>
</comment>
<comment type="cofactor">
    <cofactor evidence="14">
        <name>Mg(2+)</name>
        <dbReference type="ChEBI" id="CHEBI:18420"/>
    </cofactor>
</comment>
<dbReference type="GO" id="GO:0106310">
    <property type="term" value="F:protein serine kinase activity"/>
    <property type="evidence" value="ECO:0007669"/>
    <property type="project" value="RHEA"/>
</dbReference>
<dbReference type="GO" id="GO:0004709">
    <property type="term" value="F:MAP kinase kinase kinase activity"/>
    <property type="evidence" value="ECO:0007669"/>
    <property type="project" value="UniProtKB-EC"/>
</dbReference>
<dbReference type="Gene3D" id="3.30.200.20">
    <property type="entry name" value="Phosphorylase Kinase, domain 1"/>
    <property type="match status" value="1"/>
</dbReference>
<feature type="active site" description="Proton acceptor" evidence="15">
    <location>
        <position position="430"/>
    </location>
</feature>
<dbReference type="HOGENOM" id="CLU_009311_2_1_1"/>
<dbReference type="InterPro" id="IPR027258">
    <property type="entry name" value="MAPKKK13"/>
</dbReference>
<keyword evidence="14" id="KW-0460">Magnesium</keyword>
<dbReference type="PROSITE" id="PS00108">
    <property type="entry name" value="PROTEIN_KINASE_ST"/>
    <property type="match status" value="1"/>
</dbReference>
<feature type="compositionally biased region" description="Low complexity" evidence="18">
    <location>
        <begin position="979"/>
        <end position="989"/>
    </location>
</feature>
<feature type="binding site" evidence="16">
    <location>
        <begin position="325"/>
        <end position="333"/>
    </location>
    <ligand>
        <name>ATP</name>
        <dbReference type="ChEBI" id="CHEBI:30616"/>
    </ligand>
</feature>
<evidence type="ECO:0000256" key="2">
    <source>
        <dbReference type="ARBA" id="ARBA00004496"/>
    </source>
</evidence>
<reference evidence="20" key="2">
    <citation type="submission" date="2004-02" db="EMBL/GenBank/DDBJ databases">
        <authorList>
            <consortium name="Genoscope"/>
            <consortium name="Whitehead Institute Centre for Genome Research"/>
        </authorList>
    </citation>
    <scope>NUCLEOTIDE SEQUENCE</scope>
</reference>
<evidence type="ECO:0000256" key="15">
    <source>
        <dbReference type="PIRSR" id="PIRSR038165-50"/>
    </source>
</evidence>
<evidence type="ECO:0000256" key="12">
    <source>
        <dbReference type="ARBA" id="ARBA00047559"/>
    </source>
</evidence>
<dbReference type="AlphaFoldDB" id="Q4RQP7"/>
<dbReference type="CDD" id="cd14059">
    <property type="entry name" value="STKc_MAP3K12_13"/>
    <property type="match status" value="1"/>
</dbReference>
<dbReference type="EMBL" id="CAAE01015004">
    <property type="protein sequence ID" value="CAG09285.1"/>
    <property type="molecule type" value="Genomic_DNA"/>
</dbReference>
<feature type="region of interest" description="Disordered" evidence="18">
    <location>
        <begin position="131"/>
        <end position="257"/>
    </location>
</feature>
<dbReference type="PANTHER" id="PTHR44329:SF14">
    <property type="entry name" value="MITOGEN-ACTIVATED PROTEIN KINASE KINASE KINASE 13"/>
    <property type="match status" value="1"/>
</dbReference>
<reference evidence="20" key="1">
    <citation type="journal article" date="2004" name="Nature">
        <title>Genome duplication in the teleost fish Tetraodon nigroviridis reveals the early vertebrate proto-karyotype.</title>
        <authorList>
            <person name="Jaillon O."/>
            <person name="Aury J.-M."/>
            <person name="Brunet F."/>
            <person name="Petit J.-L."/>
            <person name="Stange-Thomann N."/>
            <person name="Mauceli E."/>
            <person name="Bouneau L."/>
            <person name="Fischer C."/>
            <person name="Ozouf-Costaz C."/>
            <person name="Bernot A."/>
            <person name="Nicaud S."/>
            <person name="Jaffe D."/>
            <person name="Fisher S."/>
            <person name="Lutfalla G."/>
            <person name="Dossat C."/>
            <person name="Segurens B."/>
            <person name="Dasilva C."/>
            <person name="Salanoubat M."/>
            <person name="Levy M."/>
            <person name="Boudet N."/>
            <person name="Castellano S."/>
            <person name="Anthouard V."/>
            <person name="Jubin C."/>
            <person name="Castelli V."/>
            <person name="Katinka M."/>
            <person name="Vacherie B."/>
            <person name="Biemont C."/>
            <person name="Skalli Z."/>
            <person name="Cattolico L."/>
            <person name="Poulain J."/>
            <person name="De Berardinis V."/>
            <person name="Cruaud C."/>
            <person name="Duprat S."/>
            <person name="Brottier P."/>
            <person name="Coutanceau J.-P."/>
            <person name="Gouzy J."/>
            <person name="Parra G."/>
            <person name="Lardier G."/>
            <person name="Chapple C."/>
            <person name="McKernan K.J."/>
            <person name="McEwan P."/>
            <person name="Bosak S."/>
            <person name="Kellis M."/>
            <person name="Volff J.-N."/>
            <person name="Guigo R."/>
            <person name="Zody M.C."/>
            <person name="Mesirov J."/>
            <person name="Lindblad-Toh K."/>
            <person name="Birren B."/>
            <person name="Nusbaum C."/>
            <person name="Kahn D."/>
            <person name="Robinson-Rechavi M."/>
            <person name="Laudet V."/>
            <person name="Schachter V."/>
            <person name="Quetier F."/>
            <person name="Saurin W."/>
            <person name="Scarpelli C."/>
            <person name="Wincker P."/>
            <person name="Lander E.S."/>
            <person name="Weissenbach J."/>
            <person name="Roest Crollius H."/>
        </authorList>
    </citation>
    <scope>NUCLEOTIDE SEQUENCE [LARGE SCALE GENOMIC DNA]</scope>
</reference>
<feature type="compositionally biased region" description="Low complexity" evidence="18">
    <location>
        <begin position="159"/>
        <end position="172"/>
    </location>
</feature>
<evidence type="ECO:0000256" key="10">
    <source>
        <dbReference type="ARBA" id="ARBA00022840"/>
    </source>
</evidence>
<dbReference type="Gene3D" id="1.10.510.10">
    <property type="entry name" value="Transferase(Phosphotransferase) domain 1"/>
    <property type="match status" value="1"/>
</dbReference>
<keyword evidence="7" id="KW-0677">Repeat</keyword>
<dbReference type="PANTHER" id="PTHR44329">
    <property type="entry name" value="SERINE/THREONINE-PROTEIN KINASE TNNI3K-RELATED"/>
    <property type="match status" value="1"/>
</dbReference>
<feature type="compositionally biased region" description="Pro residues" evidence="18">
    <location>
        <begin position="139"/>
        <end position="152"/>
    </location>
</feature>
<comment type="function">
    <text evidence="14">Activates the JUN N-terminal pathway through activation of the MAP kinase kinase MAP2K7.</text>
</comment>
<dbReference type="InterPro" id="IPR011009">
    <property type="entry name" value="Kinase-like_dom_sf"/>
</dbReference>
<feature type="region of interest" description="Disordered" evidence="18">
    <location>
        <begin position="898"/>
        <end position="1021"/>
    </location>
</feature>
<organism evidence="20">
    <name type="scientific">Tetraodon nigroviridis</name>
    <name type="common">Spotted green pufferfish</name>
    <name type="synonym">Chelonodon nigroviridis</name>
    <dbReference type="NCBI Taxonomy" id="99883"/>
    <lineage>
        <taxon>Eukaryota</taxon>
        <taxon>Metazoa</taxon>
        <taxon>Chordata</taxon>
        <taxon>Craniata</taxon>
        <taxon>Vertebrata</taxon>
        <taxon>Euteleostomi</taxon>
        <taxon>Actinopterygii</taxon>
        <taxon>Neopterygii</taxon>
        <taxon>Teleostei</taxon>
        <taxon>Neoteleostei</taxon>
        <taxon>Acanthomorphata</taxon>
        <taxon>Eupercaria</taxon>
        <taxon>Tetraodontiformes</taxon>
        <taxon>Tetradontoidea</taxon>
        <taxon>Tetraodontidae</taxon>
        <taxon>Tetraodon</taxon>
    </lineage>
</organism>
<feature type="region of interest" description="Disordered" evidence="18">
    <location>
        <begin position="1"/>
        <end position="43"/>
    </location>
</feature>
<dbReference type="GO" id="GO:0016020">
    <property type="term" value="C:membrane"/>
    <property type="evidence" value="ECO:0007669"/>
    <property type="project" value="UniProtKB-SubCell"/>
</dbReference>
<protein>
    <recommendedName>
        <fullName evidence="14">Mitogen-activated protein kinase kinase kinase 13</fullName>
        <ecNumber evidence="14">2.7.11.25</ecNumber>
    </recommendedName>
</protein>
<keyword evidence="17" id="KW-0175">Coiled coil</keyword>
<dbReference type="FunFam" id="3.30.200.20:FF:000095">
    <property type="entry name" value="Mitogen-activated protein kinase kinase kinase 12"/>
    <property type="match status" value="1"/>
</dbReference>
<feature type="domain" description="Protein kinase" evidence="19">
    <location>
        <begin position="319"/>
        <end position="560"/>
    </location>
</feature>
<name>Q4RQP7_TETNG</name>
<keyword evidence="14" id="KW-0479">Metal-binding</keyword>
<feature type="compositionally biased region" description="Basic and acidic residues" evidence="18">
    <location>
        <begin position="912"/>
        <end position="929"/>
    </location>
</feature>
<comment type="subcellular location">
    <subcellularLocation>
        <location evidence="2">Cytoplasm</location>
    </subcellularLocation>
    <subcellularLocation>
        <location evidence="1">Membrane</location>
        <topology evidence="1">Peripheral membrane protein</topology>
    </subcellularLocation>
</comment>
<dbReference type="PRINTS" id="PR00109">
    <property type="entry name" value="TYRKINASE"/>
</dbReference>
<evidence type="ECO:0000256" key="8">
    <source>
        <dbReference type="ARBA" id="ARBA00022741"/>
    </source>
</evidence>
<dbReference type="GO" id="GO:0046872">
    <property type="term" value="F:metal ion binding"/>
    <property type="evidence" value="ECO:0007669"/>
    <property type="project" value="UniProtKB-KW"/>
</dbReference>
<dbReference type="InterPro" id="IPR000719">
    <property type="entry name" value="Prot_kinase_dom"/>
</dbReference>
<sequence>MQCLSVASDGASRSHVAHQHQSDKNRQAGKSGTAITVPRPGLPSPEHKLFRSVQIAVFVLQVHIGSGLGGPLKEALRRISVLGALQLLPTGKLMHDTMGSSPEVLSWTSCPSLLVGKLKEELKLTVVGDAMKKGNAPNSHPPPPPVPPPSLPPQIITELAPPAHLLVPLHTPGQDEESTLGGTSPLNTALSVDSTRSEGQHFENSVLQLQDQDQDEAGSPASCEHGGCGSGMEEQMGEGDSSRDHCEEGKQGHHHQPEDIKLHFHRAGPGSGGFLEGLFGCLRPVLNIIGKTYSTEYKLQQQEAMFMFPDMWEVPFEEISELQWLGSGAQGAVFLGKFRSEEVAIKKVREQKETEIKHLRKLKHPNIISFKAVCTQAPCYCIIMEYCAQGQLYEVLRAGRKVTPRMLVDWASGIASGMNYLHLHKIIHRDLKSPNVLVTHNDTVKISDFGTSKELSDKSTKMSFAGTVAWMAPEVIRNEPVSEKVDIWSFGVVLWELLTGEIPYKDVDSSAIIWGVGSNSLHLPVPSTCPDGFKILMKQTWQAKPRNRPSFRQILLHLDIASADVLGAPQETYFKCQSEWREEVKKHFEKIKSEGTCIHRLDEELIRRRRDELRHALDIREHYERKLERANNLYMELSAIMLQLEVREKELMKREQAVEKKYPGTYKRHLVRPIVRSNAVEKLIKKKGSLSHKPGMPSAKRPDLLRSDGIGSDPLPSPSPLSASPKVSTPPGKARYRSKPRHRRANSKGSHSEFAGVLKPVSGPPEGPQAPKEQQLLHHHPHPPTPGPFLPLKGREEAVVNCANNLRYFGPAAALRSPQTDHLQGRVSSSGPDLICTAVDADTRQRTSSTGAGSDPAPGCGSLCPCSQAHPFPGCLKCQETSPAFEDAAPPYCSQLQTEDRALPPGSPHSHPASEREAAERRGGEEEGARPQTQPLPTPTPRTLRALRKGGDESSEEEEGEVDSEVEFPRRQRPHRCMSSFQSCSTFSSENLSVSDGEEGNTSDHSHSGPLERLSASQEEHLDELLSHTPDIPIDISTQSDGLSDKECAVRRVKTQISLGKLCSDEHSYENPLQFGDSDCDSSEAECSDATIRNNKVGAPSSW</sequence>
<dbReference type="Pfam" id="PF07714">
    <property type="entry name" value="PK_Tyr_Ser-Thr"/>
    <property type="match status" value="1"/>
</dbReference>
<evidence type="ECO:0000256" key="11">
    <source>
        <dbReference type="ARBA" id="ARBA00023136"/>
    </source>
</evidence>
<keyword evidence="10 14" id="KW-0067">ATP-binding</keyword>
<comment type="similarity">
    <text evidence="3 14">Belongs to the protein kinase superfamily. STE Ser/Thr protein kinase family. MAP kinase kinase kinase subfamily.</text>
</comment>
<feature type="region of interest" description="Disordered" evidence="18">
    <location>
        <begin position="686"/>
        <end position="792"/>
    </location>
</feature>
<feature type="compositionally biased region" description="Basic and acidic residues" evidence="18">
    <location>
        <begin position="240"/>
        <end position="257"/>
    </location>
</feature>
<dbReference type="GO" id="GO:0007254">
    <property type="term" value="P:JNK cascade"/>
    <property type="evidence" value="ECO:0007669"/>
    <property type="project" value="InterPro"/>
</dbReference>
<evidence type="ECO:0000256" key="17">
    <source>
        <dbReference type="SAM" id="Coils"/>
    </source>
</evidence>
<dbReference type="SUPFAM" id="SSF56112">
    <property type="entry name" value="Protein kinase-like (PK-like)"/>
    <property type="match status" value="1"/>
</dbReference>
<keyword evidence="8 14" id="KW-0547">Nucleotide-binding</keyword>
<evidence type="ECO:0000256" key="1">
    <source>
        <dbReference type="ARBA" id="ARBA00004170"/>
    </source>
</evidence>
<evidence type="ECO:0000256" key="6">
    <source>
        <dbReference type="ARBA" id="ARBA00022679"/>
    </source>
</evidence>
<keyword evidence="9 14" id="KW-0418">Kinase</keyword>
<keyword evidence="6 14" id="KW-0808">Transferase</keyword>
<evidence type="ECO:0000256" key="3">
    <source>
        <dbReference type="ARBA" id="ARBA00006529"/>
    </source>
</evidence>
<keyword evidence="4" id="KW-0963">Cytoplasm</keyword>
<feature type="compositionally biased region" description="Polar residues" evidence="18">
    <location>
        <begin position="180"/>
        <end position="194"/>
    </location>
</feature>
<dbReference type="KEGG" id="tng:GSTEN00030516G001"/>
<dbReference type="EC" id="2.7.11.25" evidence="14"/>
<dbReference type="FunFam" id="1.10.510.10:FF:000087">
    <property type="entry name" value="Mitogen-activated protein kinase kinase kinase 12"/>
    <property type="match status" value="1"/>
</dbReference>
<evidence type="ECO:0000256" key="7">
    <source>
        <dbReference type="ARBA" id="ARBA00022737"/>
    </source>
</evidence>
<comment type="catalytic activity">
    <reaction evidence="12">
        <text>L-threonyl-[protein] + ATP = O-phospho-L-threonyl-[protein] + ADP + H(+)</text>
        <dbReference type="Rhea" id="RHEA:46608"/>
        <dbReference type="Rhea" id="RHEA-COMP:11060"/>
        <dbReference type="Rhea" id="RHEA-COMP:11605"/>
        <dbReference type="ChEBI" id="CHEBI:15378"/>
        <dbReference type="ChEBI" id="CHEBI:30013"/>
        <dbReference type="ChEBI" id="CHEBI:30616"/>
        <dbReference type="ChEBI" id="CHEBI:61977"/>
        <dbReference type="ChEBI" id="CHEBI:456216"/>
        <dbReference type="EC" id="2.7.11.25"/>
    </reaction>
</comment>
<dbReference type="PROSITE" id="PS50011">
    <property type="entry name" value="PROTEIN_KINASE_DOM"/>
    <property type="match status" value="1"/>
</dbReference>
<dbReference type="GO" id="GO:0042803">
    <property type="term" value="F:protein homodimerization activity"/>
    <property type="evidence" value="ECO:0007669"/>
    <property type="project" value="InterPro"/>
</dbReference>
<dbReference type="GO" id="GO:0005737">
    <property type="term" value="C:cytoplasm"/>
    <property type="evidence" value="ECO:0007669"/>
    <property type="project" value="UniProtKB-SubCell"/>
</dbReference>
<dbReference type="OrthoDB" id="339325at2759"/>
<evidence type="ECO:0000256" key="14">
    <source>
        <dbReference type="PIRNR" id="PIRNR038165"/>
    </source>
</evidence>
<dbReference type="InterPro" id="IPR008271">
    <property type="entry name" value="Ser/Thr_kinase_AS"/>
</dbReference>
<evidence type="ECO:0000313" key="20">
    <source>
        <dbReference type="EMBL" id="CAG09285.1"/>
    </source>
</evidence>
<dbReference type="GO" id="GO:0005524">
    <property type="term" value="F:ATP binding"/>
    <property type="evidence" value="ECO:0007669"/>
    <property type="project" value="UniProtKB-KW"/>
</dbReference>
<feature type="compositionally biased region" description="Polar residues" evidence="18">
    <location>
        <begin position="202"/>
        <end position="211"/>
    </location>
</feature>
<keyword evidence="5 14" id="KW-0723">Serine/threonine-protein kinase</keyword>
<proteinExistence type="inferred from homology"/>
<feature type="compositionally biased region" description="Basic residues" evidence="18">
    <location>
        <begin position="734"/>
        <end position="746"/>
    </location>
</feature>
<dbReference type="PIRSF" id="PIRSF500742">
    <property type="entry name" value="MAPKKK13"/>
    <property type="match status" value="1"/>
</dbReference>
<evidence type="ECO:0000256" key="13">
    <source>
        <dbReference type="ARBA" id="ARBA00048329"/>
    </source>
</evidence>
<evidence type="ECO:0000256" key="9">
    <source>
        <dbReference type="ARBA" id="ARBA00022777"/>
    </source>
</evidence>
<dbReference type="PIRSF" id="PIRSF038165">
    <property type="entry name" value="MAPKKK12_MAPKKK13"/>
    <property type="match status" value="1"/>
</dbReference>
<dbReference type="InterPro" id="IPR017419">
    <property type="entry name" value="MAP3K12_MAP3K13"/>
</dbReference>
<comment type="catalytic activity">
    <reaction evidence="13">
        <text>L-seryl-[protein] + ATP = O-phospho-L-seryl-[protein] + ADP + H(+)</text>
        <dbReference type="Rhea" id="RHEA:17989"/>
        <dbReference type="Rhea" id="RHEA-COMP:9863"/>
        <dbReference type="Rhea" id="RHEA-COMP:11604"/>
        <dbReference type="ChEBI" id="CHEBI:15378"/>
        <dbReference type="ChEBI" id="CHEBI:29999"/>
        <dbReference type="ChEBI" id="CHEBI:30616"/>
        <dbReference type="ChEBI" id="CHEBI:83421"/>
        <dbReference type="ChEBI" id="CHEBI:456216"/>
        <dbReference type="EC" id="2.7.11.25"/>
    </reaction>
</comment>
<feature type="compositionally biased region" description="Acidic residues" evidence="18">
    <location>
        <begin position="953"/>
        <end position="966"/>
    </location>
</feature>
<evidence type="ECO:0000256" key="18">
    <source>
        <dbReference type="SAM" id="MobiDB-lite"/>
    </source>
</evidence>
<dbReference type="InterPro" id="IPR051681">
    <property type="entry name" value="Ser/Thr_Kinases-Pseudokinases"/>
</dbReference>
<feature type="coiled-coil region" evidence="17">
    <location>
        <begin position="613"/>
        <end position="647"/>
    </location>
</feature>
<feature type="binding site" evidence="16">
    <location>
        <position position="346"/>
    </location>
    <ligand>
        <name>ATP</name>
        <dbReference type="ChEBI" id="CHEBI:30616"/>
    </ligand>
</feature>
<accession>Q4RQP7</accession>
<gene>
    <name evidence="20" type="ORF">GSTENG00030516001</name>
</gene>
<evidence type="ECO:0000256" key="4">
    <source>
        <dbReference type="ARBA" id="ARBA00022490"/>
    </source>
</evidence>
<evidence type="ECO:0000256" key="5">
    <source>
        <dbReference type="ARBA" id="ARBA00022527"/>
    </source>
</evidence>
<dbReference type="SMART" id="SM00220">
    <property type="entry name" value="S_TKc"/>
    <property type="match status" value="1"/>
</dbReference>
<dbReference type="InterPro" id="IPR001245">
    <property type="entry name" value="Ser-Thr/Tyr_kinase_cat_dom"/>
</dbReference>